<dbReference type="Pfam" id="PF23269">
    <property type="entry name" value="DUF7074"/>
    <property type="match status" value="1"/>
</dbReference>
<dbReference type="Pfam" id="PF23272">
    <property type="entry name" value="DUF7075"/>
    <property type="match status" value="1"/>
</dbReference>
<gene>
    <name evidence="4" type="ORF">Din_015810</name>
</gene>
<dbReference type="InterPro" id="IPR055502">
    <property type="entry name" value="DUF7074"/>
</dbReference>
<evidence type="ECO:0000259" key="2">
    <source>
        <dbReference type="Pfam" id="PF23269"/>
    </source>
</evidence>
<name>A0A5B6ZQ04_DAVIN</name>
<feature type="transmembrane region" description="Helical" evidence="1">
    <location>
        <begin position="21"/>
        <end position="41"/>
    </location>
</feature>
<proteinExistence type="predicted"/>
<reference evidence="4" key="1">
    <citation type="submission" date="2019-08" db="EMBL/GenBank/DDBJ databases">
        <title>Reference gene set and small RNA set construction with multiple tissues from Davidia involucrata Baill.</title>
        <authorList>
            <person name="Yang H."/>
            <person name="Zhou C."/>
            <person name="Li G."/>
            <person name="Wang J."/>
            <person name="Gao P."/>
            <person name="Wang M."/>
            <person name="Wang R."/>
            <person name="Zhao Y."/>
        </authorList>
    </citation>
    <scope>NUCLEOTIDE SEQUENCE</scope>
    <source>
        <tissue evidence="4">Mixed with DoveR01_LX</tissue>
    </source>
</reference>
<protein>
    <submittedName>
        <fullName evidence="4">Uncharacterized protein</fullName>
    </submittedName>
</protein>
<organism evidence="4">
    <name type="scientific">Davidia involucrata</name>
    <name type="common">Dove tree</name>
    <dbReference type="NCBI Taxonomy" id="16924"/>
    <lineage>
        <taxon>Eukaryota</taxon>
        <taxon>Viridiplantae</taxon>
        <taxon>Streptophyta</taxon>
        <taxon>Embryophyta</taxon>
        <taxon>Tracheophyta</taxon>
        <taxon>Spermatophyta</taxon>
        <taxon>Magnoliopsida</taxon>
        <taxon>eudicotyledons</taxon>
        <taxon>Gunneridae</taxon>
        <taxon>Pentapetalae</taxon>
        <taxon>asterids</taxon>
        <taxon>Cornales</taxon>
        <taxon>Nyssaceae</taxon>
        <taxon>Davidia</taxon>
    </lineage>
</organism>
<keyword evidence="1" id="KW-1133">Transmembrane helix</keyword>
<dbReference type="PANTHER" id="PTHR31469">
    <property type="entry name" value="OS07G0633600 PROTEIN"/>
    <property type="match status" value="1"/>
</dbReference>
<keyword evidence="1" id="KW-0812">Transmembrane</keyword>
<sequence length="556" mass="64499">MNELNSTTDPIGQNLIKLISNVCFSVFVLSVLIFTVIAITYQPPDPWESSRALTRVFTDFENATFQTDTSVLKTGEDVAAAPSPAPAVLPNNTTLVPITEATIEKSEEKLTNLTIKSGCEDIFVVNCSDPRVLITIEKFNLKVFKSIVFLEYQTPVNGSKPDECDVAWRFRNKKEKSWRKYRDFRRFRIGFADNCSYKVLRARGWHSGVNARRTRSRASRSSGNAKIAPPVRDDEINDTIPVLGSDTAFRKGRYLYYSRGGDYCKGMNHYLWSFLCALGEAQYLNRTFVMDLSICLAASYTQSNKDEEGKDFRYYFDFEHLKEAASIVEEGEFLQDWKKWDKTHKKKIPVRKVVSHRVTPMQLKKDKSTIIWRQFDAPEPENYWYRVCEGQAAKYVQRPWHALWKSKRLMNIVSEISGSMDWDFDAVHVVRGEKAQNKELWPHLDSDTSPDALVPKLTGMIQPWRNLYIATNEPFYNYFDKLRSHYKVHLIDDYKELWGNTSEWYNETRLLNGGRVVDFDGYMRVEVDTEVLYRAKTRVETFYNLTKDCKDGINTC</sequence>
<accession>A0A5B6ZQ04</accession>
<evidence type="ECO:0000313" key="4">
    <source>
        <dbReference type="EMBL" id="MPA46369.1"/>
    </source>
</evidence>
<dbReference type="PANTHER" id="PTHR31469:SF4">
    <property type="entry name" value="O-FUCOSYLTRANSFERASE FAMILY PROTEIN"/>
    <property type="match status" value="1"/>
</dbReference>
<evidence type="ECO:0000259" key="3">
    <source>
        <dbReference type="Pfam" id="PF23272"/>
    </source>
</evidence>
<dbReference type="EMBL" id="GHES01015810">
    <property type="protein sequence ID" value="MPA46369.1"/>
    <property type="molecule type" value="Transcribed_RNA"/>
</dbReference>
<keyword evidence="1" id="KW-0472">Membrane</keyword>
<dbReference type="InterPro" id="IPR055503">
    <property type="entry name" value="DUF7075"/>
</dbReference>
<dbReference type="GO" id="GO:0005794">
    <property type="term" value="C:Golgi apparatus"/>
    <property type="evidence" value="ECO:0007669"/>
    <property type="project" value="TreeGrafter"/>
</dbReference>
<evidence type="ECO:0000256" key="1">
    <source>
        <dbReference type="SAM" id="Phobius"/>
    </source>
</evidence>
<feature type="domain" description="DUF7074" evidence="2">
    <location>
        <begin position="125"/>
        <end position="207"/>
    </location>
</feature>
<feature type="domain" description="DUF7075" evidence="3">
    <location>
        <begin position="248"/>
        <end position="541"/>
    </location>
</feature>
<dbReference type="AlphaFoldDB" id="A0A5B6ZQ04"/>